<dbReference type="InterPro" id="IPR033949">
    <property type="entry name" value="CobQ_GATase1"/>
</dbReference>
<keyword evidence="2" id="KW-0436">Ligase</keyword>
<feature type="active site" description="Nucleophile" evidence="2">
    <location>
        <position position="108"/>
    </location>
</feature>
<dbReference type="InterPro" id="IPR043702">
    <property type="entry name" value="Lipid_II_synth_GatD"/>
</dbReference>
<dbReference type="EC" id="6.3.5.13" evidence="2"/>
<evidence type="ECO:0000313" key="4">
    <source>
        <dbReference type="EMBL" id="KPJ22780.1"/>
    </source>
</evidence>
<dbReference type="EMBL" id="LHQM01000010">
    <property type="protein sequence ID" value="KPJ22780.1"/>
    <property type="molecule type" value="Genomic_DNA"/>
</dbReference>
<comment type="pathway">
    <text evidence="2">Cell wall biogenesis; peptidoglycan biosynthesis.</text>
</comment>
<comment type="catalytic activity">
    <reaction evidence="2">
        <text>L-glutamine + H2O = L-glutamate + NH4(+)</text>
        <dbReference type="Rhea" id="RHEA:15889"/>
        <dbReference type="ChEBI" id="CHEBI:15377"/>
        <dbReference type="ChEBI" id="CHEBI:28938"/>
        <dbReference type="ChEBI" id="CHEBI:29985"/>
        <dbReference type="ChEBI" id="CHEBI:58359"/>
        <dbReference type="EC" id="3.5.1.2"/>
    </reaction>
</comment>
<sequence>MTYTTLQSPDNRHYDYSINVAHLYGNLLNTYGDNGNVLMIKYIAEKLDAKVTVDIVSIDDTFDQEHYDIVFFGGGQDYEQSIVAKDLPMKKEALADYIHQEKVVLAICGGFQLLGQYYVQANGVKIDGTGIMKHYTLNQNNSRFIGDIKIHNDEFNETYYGFENHQGRTFLADDEKPLGRVIYGKGNNKEDQTEGVHYKNVYGSYFHGPILSRNPRLAYRLVVTALKKKYGPDISLKKYEEILSKEEAEDYTENKSKAKHKKA</sequence>
<organism evidence="4 5">
    <name type="scientific">Streptococcus phocae</name>
    <dbReference type="NCBI Taxonomy" id="119224"/>
    <lineage>
        <taxon>Bacteria</taxon>
        <taxon>Bacillati</taxon>
        <taxon>Bacillota</taxon>
        <taxon>Bacilli</taxon>
        <taxon>Lactobacillales</taxon>
        <taxon>Streptococcaceae</taxon>
        <taxon>Streptococcus</taxon>
    </lineage>
</organism>
<dbReference type="GO" id="GO:0016740">
    <property type="term" value="F:transferase activity"/>
    <property type="evidence" value="ECO:0007669"/>
    <property type="project" value="UniProtKB-KW"/>
</dbReference>
<keyword evidence="2" id="KW-0378">Hydrolase</keyword>
<dbReference type="PANTHER" id="PTHR21343">
    <property type="entry name" value="DETHIOBIOTIN SYNTHETASE"/>
    <property type="match status" value="1"/>
</dbReference>
<name>A0A0P6SMT1_9STRE</name>
<dbReference type="Gene3D" id="3.40.50.880">
    <property type="match status" value="1"/>
</dbReference>
<reference evidence="4 5" key="1">
    <citation type="submission" date="2015-08" db="EMBL/GenBank/DDBJ databases">
        <title>Genome sequence of Streptococcus phocae subsp. phocae ATCC 51973T isolated from liver specimen obtained from seal.</title>
        <authorList>
            <person name="Avendano-Herrera R."/>
        </authorList>
    </citation>
    <scope>NUCLEOTIDE SEQUENCE [LARGE SCALE GENOMIC DNA]</scope>
    <source>
        <strain evidence="4 5">ATCC 51973</strain>
    </source>
</reference>
<dbReference type="PATRIC" id="fig|119224.3.peg.290"/>
<dbReference type="GO" id="GO:0140282">
    <property type="term" value="F:carbon-nitrogen ligase activity on lipid II"/>
    <property type="evidence" value="ECO:0007669"/>
    <property type="project" value="UniProtKB-UniRule"/>
</dbReference>
<dbReference type="PANTHER" id="PTHR21343:SF9">
    <property type="entry name" value="LIPID II ISOGLUTAMINYL SYNTHASE (GLUTAMINE-HYDROLYZING) SUBUNIT GATD"/>
    <property type="match status" value="1"/>
</dbReference>
<dbReference type="InterPro" id="IPR029062">
    <property type="entry name" value="Class_I_gatase-like"/>
</dbReference>
<dbReference type="CDD" id="cd01750">
    <property type="entry name" value="GATase1_CobQ"/>
    <property type="match status" value="1"/>
</dbReference>
<evidence type="ECO:0000313" key="5">
    <source>
        <dbReference type="Proteomes" id="UP000049578"/>
    </source>
</evidence>
<keyword evidence="2" id="KW-0133">Cell shape</keyword>
<keyword evidence="1 2" id="KW-0315">Glutamine amidotransferase</keyword>
<evidence type="ECO:0000259" key="3">
    <source>
        <dbReference type="Pfam" id="PF07685"/>
    </source>
</evidence>
<dbReference type="STRING" id="119224.AKK44_03805"/>
<dbReference type="SUPFAM" id="SSF52317">
    <property type="entry name" value="Class I glutamine amidotransferase-like"/>
    <property type="match status" value="1"/>
</dbReference>
<dbReference type="GO" id="GO:0009252">
    <property type="term" value="P:peptidoglycan biosynthetic process"/>
    <property type="evidence" value="ECO:0007669"/>
    <property type="project" value="UniProtKB-UniRule"/>
</dbReference>
<comment type="similarity">
    <text evidence="2">Belongs to the CobB/CobQ family. GatD subfamily.</text>
</comment>
<comment type="function">
    <text evidence="2">The lipid II isoglutaminyl synthase complex catalyzes the formation of alpha-D-isoglutamine in the cell wall lipid II stem peptide. The GatD subunit catalyzes the hydrolysis of glutamine to glutamate and ammonia. The resulting ammonia molecule is channeled to the active site of MurT.</text>
</comment>
<comment type="caution">
    <text evidence="4">The sequence shown here is derived from an EMBL/GenBank/DDBJ whole genome shotgun (WGS) entry which is preliminary data.</text>
</comment>
<keyword evidence="4" id="KW-0808">Transferase</keyword>
<dbReference type="GO" id="GO:0008360">
    <property type="term" value="P:regulation of cell shape"/>
    <property type="evidence" value="ECO:0007669"/>
    <property type="project" value="UniProtKB-KW"/>
</dbReference>
<keyword evidence="2" id="KW-0961">Cell wall biogenesis/degradation</keyword>
<dbReference type="RefSeq" id="WP_054278578.1">
    <property type="nucleotide sequence ID" value="NZ_LHQM01000010.1"/>
</dbReference>
<dbReference type="GO" id="GO:0009236">
    <property type="term" value="P:cobalamin biosynthetic process"/>
    <property type="evidence" value="ECO:0007669"/>
    <property type="project" value="InterPro"/>
</dbReference>
<dbReference type="PROSITE" id="PS51274">
    <property type="entry name" value="GATASE_COBBQ"/>
    <property type="match status" value="1"/>
</dbReference>
<dbReference type="Pfam" id="PF07685">
    <property type="entry name" value="GATase_3"/>
    <property type="match status" value="1"/>
</dbReference>
<feature type="binding site" evidence="2">
    <location>
        <position position="143"/>
    </location>
    <ligand>
        <name>substrate</name>
    </ligand>
</feature>
<dbReference type="InterPro" id="IPR054859">
    <property type="entry name" value="isoglutsynth_GatD"/>
</dbReference>
<feature type="active site" evidence="2">
    <location>
        <position position="207"/>
    </location>
</feature>
<dbReference type="AlphaFoldDB" id="A0A0P6SMT1"/>
<dbReference type="EC" id="3.5.1.2" evidence="2"/>
<keyword evidence="2" id="KW-0573">Peptidoglycan synthesis</keyword>
<proteinExistence type="inferred from homology"/>
<dbReference type="UniPathway" id="UPA00219"/>
<dbReference type="Proteomes" id="UP000049578">
    <property type="component" value="Unassembled WGS sequence"/>
</dbReference>
<accession>A0A0P6SMT1</accession>
<keyword evidence="5" id="KW-1185">Reference proteome</keyword>
<dbReference type="NCBIfam" id="NF045636">
    <property type="entry name" value="isoglutsynth_GatD"/>
    <property type="match status" value="1"/>
</dbReference>
<dbReference type="GO" id="GO:0071555">
    <property type="term" value="P:cell wall organization"/>
    <property type="evidence" value="ECO:0007669"/>
    <property type="project" value="UniProtKB-KW"/>
</dbReference>
<evidence type="ECO:0000256" key="2">
    <source>
        <dbReference type="HAMAP-Rule" id="MF_02213"/>
    </source>
</evidence>
<dbReference type="GO" id="GO:0004359">
    <property type="term" value="F:glutaminase activity"/>
    <property type="evidence" value="ECO:0007669"/>
    <property type="project" value="UniProtKB-UniRule"/>
</dbReference>
<dbReference type="InterPro" id="IPR011698">
    <property type="entry name" value="GATase_3"/>
</dbReference>
<dbReference type="HAMAP" id="MF_02213">
    <property type="entry name" value="Lipid_II_synth_GatD"/>
    <property type="match status" value="1"/>
</dbReference>
<comment type="subunit">
    <text evidence="2">Forms a heterodimer with MurT.</text>
</comment>
<comment type="catalytic activity">
    <reaction evidence="2">
        <text>beta-D-GlcNAc-(1-&gt;4)-Mur2Ac(oyl-L-Ala-gamma-D-Glu-L-Lys-D-Ala-D-Ala)-di-trans,octa-cis-undecaprenyl diphosphate + L-glutamine + ATP + H2O = beta-D-GlcNAc-(1-&gt;4)-Mur2Ac(oyl-L-Ala-D-isoglutaminyl-L-Lys-D-Ala-D-Ala)-di-trans,octa-cis-undecaprenyl diphosphate + L-glutamate + ADP + phosphate + H(+)</text>
        <dbReference type="Rhea" id="RHEA:57928"/>
        <dbReference type="ChEBI" id="CHEBI:15377"/>
        <dbReference type="ChEBI" id="CHEBI:15378"/>
        <dbReference type="ChEBI" id="CHEBI:29985"/>
        <dbReference type="ChEBI" id="CHEBI:30616"/>
        <dbReference type="ChEBI" id="CHEBI:43474"/>
        <dbReference type="ChEBI" id="CHEBI:58359"/>
        <dbReference type="ChEBI" id="CHEBI:60033"/>
        <dbReference type="ChEBI" id="CHEBI:62233"/>
        <dbReference type="ChEBI" id="CHEBI:456216"/>
        <dbReference type="EC" id="6.3.5.13"/>
    </reaction>
</comment>
<protein>
    <recommendedName>
        <fullName evidence="2">Lipid II isoglutaminyl synthase (glutamine-hydrolyzing) subunit GatD</fullName>
        <ecNumber evidence="2">6.3.5.13</ecNumber>
    </recommendedName>
    <alternativeName>
        <fullName evidence="2">Lipid II isoglutaminyl synthase glutaminase subunit</fullName>
        <ecNumber evidence="2">3.5.1.2</ecNumber>
    </alternativeName>
</protein>
<evidence type="ECO:0000256" key="1">
    <source>
        <dbReference type="ARBA" id="ARBA00022962"/>
    </source>
</evidence>
<gene>
    <name evidence="2" type="primary">gatD</name>
    <name evidence="4" type="ORF">AKK44_03805</name>
</gene>
<feature type="domain" description="CobB/CobQ-like glutamine amidotransferase" evidence="3">
    <location>
        <begin position="19"/>
        <end position="214"/>
    </location>
</feature>